<dbReference type="EMBL" id="JAHDVG010000465">
    <property type="protein sequence ID" value="KAH1184190.1"/>
    <property type="molecule type" value="Genomic_DNA"/>
</dbReference>
<name>A0A9D3XRZ5_9SAUR</name>
<keyword evidence="3" id="KW-1185">Reference proteome</keyword>
<dbReference type="Proteomes" id="UP000827986">
    <property type="component" value="Unassembled WGS sequence"/>
</dbReference>
<gene>
    <name evidence="2" type="ORF">KIL84_014806</name>
</gene>
<reference evidence="2" key="1">
    <citation type="submission" date="2021-09" db="EMBL/GenBank/DDBJ databases">
        <title>The genome of Mauremys mutica provides insights into the evolution of semi-aquatic lifestyle.</title>
        <authorList>
            <person name="Gong S."/>
            <person name="Gao Y."/>
        </authorList>
    </citation>
    <scope>NUCLEOTIDE SEQUENCE</scope>
    <source>
        <strain evidence="2">MM-2020</strain>
        <tissue evidence="2">Muscle</tissue>
    </source>
</reference>
<comment type="caution">
    <text evidence="2">The sequence shown here is derived from an EMBL/GenBank/DDBJ whole genome shotgun (WGS) entry which is preliminary data.</text>
</comment>
<proteinExistence type="predicted"/>
<evidence type="ECO:0000256" key="1">
    <source>
        <dbReference type="SAM" id="Phobius"/>
    </source>
</evidence>
<sequence>MCLKEGPKYPLPCWGYYSTCLIELWTFSLYSTEISVERNISSDINVIVVKVGGAVSLDRGEGRNELFSQNENAVSKSPCFAFIVQRREEESYQISVAEMHFLCLYFMITAPCIVTISIQTVLC</sequence>
<feature type="transmembrane region" description="Helical" evidence="1">
    <location>
        <begin position="101"/>
        <end position="122"/>
    </location>
</feature>
<keyword evidence="1" id="KW-0812">Transmembrane</keyword>
<protein>
    <submittedName>
        <fullName evidence="2">Uncharacterized protein</fullName>
    </submittedName>
</protein>
<organism evidence="2 3">
    <name type="scientific">Mauremys mutica</name>
    <name type="common">yellowpond turtle</name>
    <dbReference type="NCBI Taxonomy" id="74926"/>
    <lineage>
        <taxon>Eukaryota</taxon>
        <taxon>Metazoa</taxon>
        <taxon>Chordata</taxon>
        <taxon>Craniata</taxon>
        <taxon>Vertebrata</taxon>
        <taxon>Euteleostomi</taxon>
        <taxon>Archelosauria</taxon>
        <taxon>Testudinata</taxon>
        <taxon>Testudines</taxon>
        <taxon>Cryptodira</taxon>
        <taxon>Durocryptodira</taxon>
        <taxon>Testudinoidea</taxon>
        <taxon>Geoemydidae</taxon>
        <taxon>Geoemydinae</taxon>
        <taxon>Mauremys</taxon>
    </lineage>
</organism>
<dbReference type="AlphaFoldDB" id="A0A9D3XRZ5"/>
<keyword evidence="1" id="KW-1133">Transmembrane helix</keyword>
<evidence type="ECO:0000313" key="2">
    <source>
        <dbReference type="EMBL" id="KAH1184190.1"/>
    </source>
</evidence>
<accession>A0A9D3XRZ5</accession>
<keyword evidence="1" id="KW-0472">Membrane</keyword>
<evidence type="ECO:0000313" key="3">
    <source>
        <dbReference type="Proteomes" id="UP000827986"/>
    </source>
</evidence>